<gene>
    <name evidence="6" type="ORF">GCM10010393_34000</name>
</gene>
<feature type="transmembrane region" description="Helical" evidence="5">
    <location>
        <begin position="151"/>
        <end position="170"/>
    </location>
</feature>
<dbReference type="CDD" id="cd13956">
    <property type="entry name" value="PT_UbiA"/>
    <property type="match status" value="1"/>
</dbReference>
<feature type="transmembrane region" description="Helical" evidence="5">
    <location>
        <begin position="217"/>
        <end position="237"/>
    </location>
</feature>
<keyword evidence="7" id="KW-1185">Reference proteome</keyword>
<evidence type="ECO:0000256" key="1">
    <source>
        <dbReference type="ARBA" id="ARBA00004141"/>
    </source>
</evidence>
<name>A0ABN3MCT7_9ACTN</name>
<evidence type="ECO:0000256" key="2">
    <source>
        <dbReference type="ARBA" id="ARBA00022692"/>
    </source>
</evidence>
<protein>
    <submittedName>
        <fullName evidence="6">UbiA family prenyltransferase</fullName>
    </submittedName>
</protein>
<feature type="transmembrane region" description="Helical" evidence="5">
    <location>
        <begin position="272"/>
        <end position="290"/>
    </location>
</feature>
<proteinExistence type="predicted"/>
<organism evidence="6 7">
    <name type="scientific">Streptomyces gobitricini</name>
    <dbReference type="NCBI Taxonomy" id="68211"/>
    <lineage>
        <taxon>Bacteria</taxon>
        <taxon>Bacillati</taxon>
        <taxon>Actinomycetota</taxon>
        <taxon>Actinomycetes</taxon>
        <taxon>Kitasatosporales</taxon>
        <taxon>Streptomycetaceae</taxon>
        <taxon>Streptomyces</taxon>
    </lineage>
</organism>
<comment type="caution">
    <text evidence="6">The sequence shown here is derived from an EMBL/GenBank/DDBJ whole genome shotgun (WGS) entry which is preliminary data.</text>
</comment>
<accession>A0ABN3MCT7</accession>
<dbReference type="EMBL" id="BAAASR010000018">
    <property type="protein sequence ID" value="GAA2498938.1"/>
    <property type="molecule type" value="Genomic_DNA"/>
</dbReference>
<dbReference type="Pfam" id="PF01040">
    <property type="entry name" value="UbiA"/>
    <property type="match status" value="1"/>
</dbReference>
<dbReference type="InterPro" id="IPR000537">
    <property type="entry name" value="UbiA_prenyltransferase"/>
</dbReference>
<reference evidence="6 7" key="1">
    <citation type="journal article" date="2019" name="Int. J. Syst. Evol. Microbiol.">
        <title>The Global Catalogue of Microorganisms (GCM) 10K type strain sequencing project: providing services to taxonomists for standard genome sequencing and annotation.</title>
        <authorList>
            <consortium name="The Broad Institute Genomics Platform"/>
            <consortium name="The Broad Institute Genome Sequencing Center for Infectious Disease"/>
            <person name="Wu L."/>
            <person name="Ma J."/>
        </authorList>
    </citation>
    <scope>NUCLEOTIDE SEQUENCE [LARGE SCALE GENOMIC DNA]</scope>
    <source>
        <strain evidence="6 7">JCM 5062</strain>
    </source>
</reference>
<comment type="subcellular location">
    <subcellularLocation>
        <location evidence="1">Membrane</location>
        <topology evidence="1">Multi-pass membrane protein</topology>
    </subcellularLocation>
</comment>
<dbReference type="Gene3D" id="1.10.357.140">
    <property type="entry name" value="UbiA prenyltransferase"/>
    <property type="match status" value="1"/>
</dbReference>
<keyword evidence="4 5" id="KW-0472">Membrane</keyword>
<evidence type="ECO:0000313" key="6">
    <source>
        <dbReference type="EMBL" id="GAA2498938.1"/>
    </source>
</evidence>
<dbReference type="Proteomes" id="UP001499942">
    <property type="component" value="Unassembled WGS sequence"/>
</dbReference>
<dbReference type="InterPro" id="IPR044878">
    <property type="entry name" value="UbiA_sf"/>
</dbReference>
<evidence type="ECO:0000256" key="4">
    <source>
        <dbReference type="ARBA" id="ARBA00023136"/>
    </source>
</evidence>
<keyword evidence="3 5" id="KW-1133">Transmembrane helix</keyword>
<sequence>MGAVAAYARPVDVTEQPVPARAGAVGGLLTACHPGPAAAVTVLVTVLAAAAGHDGRGSLVVAAAVLAGQLSVGWCNDAVDAARDRATGRHGKPVVSGAVGEATVRGAAGVALVLAVPLSLACGPLAGGVHLAGVGAAWAYNLGLKVTVLSWLPYALGFAALPAFVTLSLPGSPWPAWWVVVAGALVGVGAHLGNVLPDIGHDLTVGVRGWPQRLGPARVRLLLPVPLVAASLLLALAGPRPGGSGPVSAAAVVTAVVTAVVGALLGRRRTRVPFAAAIVVAGIDVVLLVWRGAGIT</sequence>
<keyword evidence="2 5" id="KW-0812">Transmembrane</keyword>
<feature type="transmembrane region" description="Helical" evidence="5">
    <location>
        <begin position="176"/>
        <end position="196"/>
    </location>
</feature>
<evidence type="ECO:0000256" key="3">
    <source>
        <dbReference type="ARBA" id="ARBA00022989"/>
    </source>
</evidence>
<feature type="transmembrane region" description="Helical" evidence="5">
    <location>
        <begin position="243"/>
        <end position="265"/>
    </location>
</feature>
<evidence type="ECO:0000256" key="5">
    <source>
        <dbReference type="SAM" id="Phobius"/>
    </source>
</evidence>
<evidence type="ECO:0000313" key="7">
    <source>
        <dbReference type="Proteomes" id="UP001499942"/>
    </source>
</evidence>